<dbReference type="Pfam" id="PF12156">
    <property type="entry name" value="ATPase-cat_bd"/>
    <property type="match status" value="1"/>
</dbReference>
<gene>
    <name evidence="17" type="ORF">C5O18_02825</name>
</gene>
<dbReference type="NCBIfam" id="TIGR01511">
    <property type="entry name" value="ATPase-IB1_Cu"/>
    <property type="match status" value="1"/>
</dbReference>
<dbReference type="OrthoDB" id="9814270at2"/>
<organism evidence="17 18">
    <name type="scientific">Amnimonas aquatica</name>
    <dbReference type="NCBI Taxonomy" id="2094561"/>
    <lineage>
        <taxon>Bacteria</taxon>
        <taxon>Pseudomonadati</taxon>
        <taxon>Pseudomonadota</taxon>
        <taxon>Gammaproteobacteria</taxon>
        <taxon>Moraxellales</taxon>
        <taxon>Moraxellaceae</taxon>
        <taxon>Amnimonas</taxon>
    </lineage>
</organism>
<dbReference type="InterPro" id="IPR006121">
    <property type="entry name" value="HMA_dom"/>
</dbReference>
<dbReference type="SUPFAM" id="SSF81653">
    <property type="entry name" value="Calcium ATPase, transduction domain A"/>
    <property type="match status" value="1"/>
</dbReference>
<dbReference type="NCBIfam" id="TIGR01525">
    <property type="entry name" value="ATPase-IB_hvy"/>
    <property type="match status" value="1"/>
</dbReference>
<keyword evidence="10" id="KW-0460">Magnesium</keyword>
<evidence type="ECO:0000256" key="10">
    <source>
        <dbReference type="ARBA" id="ARBA00022842"/>
    </source>
</evidence>
<dbReference type="Gene3D" id="3.30.70.100">
    <property type="match status" value="1"/>
</dbReference>
<keyword evidence="12 15" id="KW-1133">Transmembrane helix</keyword>
<keyword evidence="9 15" id="KW-0067">ATP-binding</keyword>
<dbReference type="PROSITE" id="PS01047">
    <property type="entry name" value="HMA_1"/>
    <property type="match status" value="1"/>
</dbReference>
<dbReference type="InterPro" id="IPR017969">
    <property type="entry name" value="Heavy-metal-associated_CS"/>
</dbReference>
<dbReference type="GO" id="GO:0005507">
    <property type="term" value="F:copper ion binding"/>
    <property type="evidence" value="ECO:0007669"/>
    <property type="project" value="TreeGrafter"/>
</dbReference>
<dbReference type="AlphaFoldDB" id="A0A2P6AU42"/>
<evidence type="ECO:0000256" key="5">
    <source>
        <dbReference type="ARBA" id="ARBA00022553"/>
    </source>
</evidence>
<comment type="caution">
    <text evidence="17">The sequence shown here is derived from an EMBL/GenBank/DDBJ whole genome shotgun (WGS) entry which is preliminary data.</text>
</comment>
<comment type="subcellular location">
    <subcellularLocation>
        <location evidence="1">Cell membrane</location>
        <topology evidence="1">Multi-pass membrane protein</topology>
    </subcellularLocation>
</comment>
<evidence type="ECO:0000256" key="1">
    <source>
        <dbReference type="ARBA" id="ARBA00004651"/>
    </source>
</evidence>
<feature type="transmembrane region" description="Helical" evidence="15">
    <location>
        <begin position="279"/>
        <end position="297"/>
    </location>
</feature>
<evidence type="ECO:0000256" key="15">
    <source>
        <dbReference type="RuleBase" id="RU362081"/>
    </source>
</evidence>
<dbReference type="InterPro" id="IPR023298">
    <property type="entry name" value="ATPase_P-typ_TM_dom_sf"/>
</dbReference>
<evidence type="ECO:0000313" key="17">
    <source>
        <dbReference type="EMBL" id="PQA48932.1"/>
    </source>
</evidence>
<dbReference type="Pfam" id="PF00403">
    <property type="entry name" value="HMA"/>
    <property type="match status" value="1"/>
</dbReference>
<dbReference type="InterPro" id="IPR023214">
    <property type="entry name" value="HAD_sf"/>
</dbReference>
<dbReference type="Gene3D" id="2.70.150.10">
    <property type="entry name" value="Calcium-transporting ATPase, cytoplasmic transduction domain A"/>
    <property type="match status" value="1"/>
</dbReference>
<feature type="transmembrane region" description="Helical" evidence="15">
    <location>
        <begin position="183"/>
        <end position="206"/>
    </location>
</feature>
<evidence type="ECO:0000256" key="12">
    <source>
        <dbReference type="ARBA" id="ARBA00022989"/>
    </source>
</evidence>
<dbReference type="PRINTS" id="PR00119">
    <property type="entry name" value="CATATPASE"/>
</dbReference>
<dbReference type="GO" id="GO:0055070">
    <property type="term" value="P:copper ion homeostasis"/>
    <property type="evidence" value="ECO:0007669"/>
    <property type="project" value="TreeGrafter"/>
</dbReference>
<keyword evidence="7 15" id="KW-0479">Metal-binding</keyword>
<dbReference type="CDD" id="cd00371">
    <property type="entry name" value="HMA"/>
    <property type="match status" value="1"/>
</dbReference>
<dbReference type="PROSITE" id="PS00154">
    <property type="entry name" value="ATPASE_E1_E2"/>
    <property type="match status" value="1"/>
</dbReference>
<keyword evidence="5" id="KW-0597">Phosphoprotein</keyword>
<dbReference type="InterPro" id="IPR021993">
    <property type="entry name" value="ATPase-cat-bd"/>
</dbReference>
<keyword evidence="3" id="KW-0813">Transport</keyword>
<evidence type="ECO:0000256" key="8">
    <source>
        <dbReference type="ARBA" id="ARBA00022741"/>
    </source>
</evidence>
<evidence type="ECO:0000256" key="6">
    <source>
        <dbReference type="ARBA" id="ARBA00022692"/>
    </source>
</evidence>
<name>A0A2P6AU42_9GAMM</name>
<dbReference type="NCBIfam" id="TIGR01494">
    <property type="entry name" value="ATPase_P-type"/>
    <property type="match status" value="2"/>
</dbReference>
<sequence length="807" mass="85720">MAADASDTGACYHCGLPNPTGRLAGKHAAVVLGSERVFCCPGCQAVAENIVASGLEGYYRERDRGGRTAGAPVPAELLARFDHPAAQQEFVRREGRYACAELSLENVSCAACAWLIERRLGQDDAVAQASVNLSNHRLRLVWDSERQPLSGLLAALEAIGYRARPFRADTHAAQLAGEARTQVIRVAVAGLGAMQAMMYGMGLYIGAFQGIDAEYRDYLRWISGLVTTPVFLYAGWPFYRSAWRALRARTLNMDVPVSIALVGTFLASWYATLIQGGETYFDSVCMFIFFLLTSRYLELKARQRAGETAASQLLLVPRLAHRLLPDGRRETVAADDLRAGDAILIEAGEAVPCDARVTAGHGSVSEALLTGEPLPLPKRAGDDLIGGSINGDQPLHAEVTRTGGDTVLATLHQLLSRALSEKPLIAQRADRMAHFFVARVLVLAVLVYIGWQFVDPTQAFWATLAVLVATCPCALSVATPAALTTATHTLAREGFLLTRGHVLDSLAQATHVVFDKTGTLTLGQLTLREFDVLRGDRAQALALIAGLEAGSAHPIAHAMQALARDADIAPASFDDTPVLQPADGVSARLAGRAYRFGHARFALGADADTGEQSLTLWLSDDDGALARVVFEDQLRPEALPVLQALRARGLKTLLMSGDPSSVPAQVAATLGLDDWQAGMTPADKQQAIAALQAQGAVVAMVGDGVNDAPGLGQAHLGIAMGSGTDLAQTSADVVLLGDRLPALLPAFSVAERTAAIVRQNLRWALGYNLAILPPAALGFVPPWLAALGMSLSSLLVVLNALRLRKAA</sequence>
<dbReference type="PROSITE" id="PS50846">
    <property type="entry name" value="HMA_2"/>
    <property type="match status" value="1"/>
</dbReference>
<dbReference type="Gene3D" id="3.40.50.1000">
    <property type="entry name" value="HAD superfamily/HAD-like"/>
    <property type="match status" value="1"/>
</dbReference>
<dbReference type="InterPro" id="IPR008250">
    <property type="entry name" value="ATPase_P-typ_transduc_dom_A_sf"/>
</dbReference>
<evidence type="ECO:0000256" key="4">
    <source>
        <dbReference type="ARBA" id="ARBA00022475"/>
    </source>
</evidence>
<protein>
    <submittedName>
        <fullName evidence="17">Copper-translocating P-type ATPase</fullName>
    </submittedName>
</protein>
<feature type="transmembrane region" description="Helical" evidence="15">
    <location>
        <begin position="761"/>
        <end position="777"/>
    </location>
</feature>
<feature type="domain" description="HMA" evidence="16">
    <location>
        <begin position="98"/>
        <end position="164"/>
    </location>
</feature>
<accession>A0A2P6AU42</accession>
<dbReference type="InterPro" id="IPR036412">
    <property type="entry name" value="HAD-like_sf"/>
</dbReference>
<evidence type="ECO:0000313" key="18">
    <source>
        <dbReference type="Proteomes" id="UP000243900"/>
    </source>
</evidence>
<evidence type="ECO:0000256" key="13">
    <source>
        <dbReference type="ARBA" id="ARBA00023065"/>
    </source>
</evidence>
<dbReference type="SUPFAM" id="SSF55008">
    <property type="entry name" value="HMA, heavy metal-associated domain"/>
    <property type="match status" value="1"/>
</dbReference>
<feature type="transmembrane region" description="Helical" evidence="15">
    <location>
        <begin position="432"/>
        <end position="454"/>
    </location>
</feature>
<dbReference type="Proteomes" id="UP000243900">
    <property type="component" value="Unassembled WGS sequence"/>
</dbReference>
<feature type="transmembrane region" description="Helical" evidence="15">
    <location>
        <begin position="460"/>
        <end position="483"/>
    </location>
</feature>
<comment type="similarity">
    <text evidence="2 15">Belongs to the cation transport ATPase (P-type) (TC 3.A.3) family. Type IB subfamily.</text>
</comment>
<evidence type="ECO:0000256" key="3">
    <source>
        <dbReference type="ARBA" id="ARBA00022448"/>
    </source>
</evidence>
<feature type="transmembrane region" description="Helical" evidence="15">
    <location>
        <begin position="218"/>
        <end position="239"/>
    </location>
</feature>
<evidence type="ECO:0000256" key="7">
    <source>
        <dbReference type="ARBA" id="ARBA00022723"/>
    </source>
</evidence>
<proteinExistence type="inferred from homology"/>
<keyword evidence="8 15" id="KW-0547">Nucleotide-binding</keyword>
<keyword evidence="18" id="KW-1185">Reference proteome</keyword>
<dbReference type="InterPro" id="IPR059000">
    <property type="entry name" value="ATPase_P-type_domA"/>
</dbReference>
<dbReference type="SUPFAM" id="SSF81665">
    <property type="entry name" value="Calcium ATPase, transmembrane domain M"/>
    <property type="match status" value="1"/>
</dbReference>
<feature type="transmembrane region" description="Helical" evidence="15">
    <location>
        <begin position="251"/>
        <end position="273"/>
    </location>
</feature>
<dbReference type="GO" id="GO:0016887">
    <property type="term" value="F:ATP hydrolysis activity"/>
    <property type="evidence" value="ECO:0007669"/>
    <property type="project" value="InterPro"/>
</dbReference>
<evidence type="ECO:0000256" key="2">
    <source>
        <dbReference type="ARBA" id="ARBA00006024"/>
    </source>
</evidence>
<keyword evidence="6 15" id="KW-0812">Transmembrane</keyword>
<evidence type="ECO:0000259" key="16">
    <source>
        <dbReference type="PROSITE" id="PS50846"/>
    </source>
</evidence>
<evidence type="ECO:0000256" key="11">
    <source>
        <dbReference type="ARBA" id="ARBA00022967"/>
    </source>
</evidence>
<dbReference type="InterPro" id="IPR036163">
    <property type="entry name" value="HMA_dom_sf"/>
</dbReference>
<dbReference type="EMBL" id="PTQZ01000035">
    <property type="protein sequence ID" value="PQA48932.1"/>
    <property type="molecule type" value="Genomic_DNA"/>
</dbReference>
<keyword evidence="4 15" id="KW-1003">Cell membrane</keyword>
<dbReference type="GO" id="GO:0005524">
    <property type="term" value="F:ATP binding"/>
    <property type="evidence" value="ECO:0007669"/>
    <property type="project" value="UniProtKB-UniRule"/>
</dbReference>
<dbReference type="GO" id="GO:0043682">
    <property type="term" value="F:P-type divalent copper transporter activity"/>
    <property type="evidence" value="ECO:0007669"/>
    <property type="project" value="TreeGrafter"/>
</dbReference>
<dbReference type="PANTHER" id="PTHR43520">
    <property type="entry name" value="ATP7, ISOFORM B"/>
    <property type="match status" value="1"/>
</dbReference>
<dbReference type="Pfam" id="PF00702">
    <property type="entry name" value="Hydrolase"/>
    <property type="match status" value="1"/>
</dbReference>
<keyword evidence="13" id="KW-0406">Ion transport</keyword>
<keyword evidence="11" id="KW-1278">Translocase</keyword>
<dbReference type="CDD" id="cd02079">
    <property type="entry name" value="P-type_ATPase_HM"/>
    <property type="match status" value="1"/>
</dbReference>
<dbReference type="InterPro" id="IPR023299">
    <property type="entry name" value="ATPase_P-typ_cyto_dom_N"/>
</dbReference>
<dbReference type="GO" id="GO:0005886">
    <property type="term" value="C:plasma membrane"/>
    <property type="evidence" value="ECO:0007669"/>
    <property type="project" value="UniProtKB-SubCell"/>
</dbReference>
<dbReference type="PANTHER" id="PTHR43520:SF5">
    <property type="entry name" value="CATION-TRANSPORTING P-TYPE ATPASE-RELATED"/>
    <property type="match status" value="1"/>
</dbReference>
<reference evidence="18" key="1">
    <citation type="submission" date="2018-02" db="EMBL/GenBank/DDBJ databases">
        <title>Genome sequencing of Solimonas sp. HR-BB.</title>
        <authorList>
            <person name="Lee Y."/>
            <person name="Jeon C.O."/>
        </authorList>
    </citation>
    <scope>NUCLEOTIDE SEQUENCE [LARGE SCALE GENOMIC DNA]</scope>
    <source>
        <strain evidence="18">HR-E</strain>
    </source>
</reference>
<dbReference type="InterPro" id="IPR018303">
    <property type="entry name" value="ATPase_P-typ_P_site"/>
</dbReference>
<dbReference type="InterPro" id="IPR027256">
    <property type="entry name" value="P-typ_ATPase_IB"/>
</dbReference>
<dbReference type="Pfam" id="PF00122">
    <property type="entry name" value="E1-E2_ATPase"/>
    <property type="match status" value="1"/>
</dbReference>
<dbReference type="SUPFAM" id="SSF56784">
    <property type="entry name" value="HAD-like"/>
    <property type="match status" value="1"/>
</dbReference>
<evidence type="ECO:0000256" key="14">
    <source>
        <dbReference type="ARBA" id="ARBA00023136"/>
    </source>
</evidence>
<dbReference type="Gene3D" id="3.40.1110.10">
    <property type="entry name" value="Calcium-transporting ATPase, cytoplasmic domain N"/>
    <property type="match status" value="1"/>
</dbReference>
<dbReference type="InterPro" id="IPR001757">
    <property type="entry name" value="P_typ_ATPase"/>
</dbReference>
<keyword evidence="14 15" id="KW-0472">Membrane</keyword>
<evidence type="ECO:0000256" key="9">
    <source>
        <dbReference type="ARBA" id="ARBA00022840"/>
    </source>
</evidence>